<dbReference type="SMART" id="SM00387">
    <property type="entry name" value="HATPase_c"/>
    <property type="match status" value="1"/>
</dbReference>
<dbReference type="Gene3D" id="1.10.287.130">
    <property type="match status" value="1"/>
</dbReference>
<keyword evidence="8" id="KW-0812">Transmembrane</keyword>
<reference evidence="10 11" key="1">
    <citation type="submission" date="2024-05" db="EMBL/GenBank/DDBJ databases">
        <title>Roseateles sp. DJS-2-20 16S ribosomal RNA gene Genome sequencing and assembly.</title>
        <authorList>
            <person name="Woo H."/>
        </authorList>
    </citation>
    <scope>NUCLEOTIDE SEQUENCE [LARGE SCALE GENOMIC DNA]</scope>
    <source>
        <strain evidence="10 11">DJS-2-20</strain>
    </source>
</reference>
<keyword evidence="3" id="KW-0808">Transferase</keyword>
<evidence type="ECO:0000256" key="4">
    <source>
        <dbReference type="ARBA" id="ARBA00022741"/>
    </source>
</evidence>
<dbReference type="EC" id="2.7.13.3" evidence="2"/>
<dbReference type="PRINTS" id="PR00344">
    <property type="entry name" value="BCTRLSENSOR"/>
</dbReference>
<evidence type="ECO:0000256" key="7">
    <source>
        <dbReference type="ARBA" id="ARBA00023012"/>
    </source>
</evidence>
<feature type="domain" description="Histidine kinase" evidence="9">
    <location>
        <begin position="187"/>
        <end position="392"/>
    </location>
</feature>
<dbReference type="EMBL" id="JBDPZD010000002">
    <property type="protein sequence ID" value="MEO3691733.1"/>
    <property type="molecule type" value="Genomic_DNA"/>
</dbReference>
<evidence type="ECO:0000256" key="6">
    <source>
        <dbReference type="ARBA" id="ARBA00022840"/>
    </source>
</evidence>
<comment type="caution">
    <text evidence="10">The sequence shown here is derived from an EMBL/GenBank/DDBJ whole genome shotgun (WGS) entry which is preliminary data.</text>
</comment>
<keyword evidence="4" id="KW-0547">Nucleotide-binding</keyword>
<dbReference type="GO" id="GO:0005524">
    <property type="term" value="F:ATP binding"/>
    <property type="evidence" value="ECO:0007669"/>
    <property type="project" value="UniProtKB-KW"/>
</dbReference>
<keyword evidence="8" id="KW-0472">Membrane</keyword>
<dbReference type="PROSITE" id="PS50109">
    <property type="entry name" value="HIS_KIN"/>
    <property type="match status" value="1"/>
</dbReference>
<sequence>MGSDPRKPSLWPALIGAALLMAAGWLAAQGGTRALSAAVIAATAGLLLWLPKLRQLRLPRQQAEPPAPPPDATELLRLQTLLDHLPAAAWLLSGPDQLTPLSQRARRLLAPGAANSPEALRQQLLARAQGQQAGQLVIDTERGPERWSLALQTLQFDGQALTLLVLLPLESALEAERLEAWRQLVQVLTHEIMNSLTPIASLAQSASELDDREERQLALDTITRRAAGLRRFVTDFRRLSEAPPPQLEVVELQAVWARLQLAVAPAWVARGGQARFAVQPPTLLVRADPAQLEQALLNLISNAERATQGLAAPELRVEARLTRSSRLRISVQDNGPGVPAGMEQQIFLPFFSASEGGRGIGLTVARQLVHGMGGRLRHLRPLEGGASFVITL</sequence>
<dbReference type="InterPro" id="IPR004358">
    <property type="entry name" value="Sig_transdc_His_kin-like_C"/>
</dbReference>
<keyword evidence="8" id="KW-1133">Transmembrane helix</keyword>
<evidence type="ECO:0000256" key="8">
    <source>
        <dbReference type="SAM" id="Phobius"/>
    </source>
</evidence>
<evidence type="ECO:0000313" key="11">
    <source>
        <dbReference type="Proteomes" id="UP001495147"/>
    </source>
</evidence>
<dbReference type="InterPro" id="IPR036097">
    <property type="entry name" value="HisK_dim/P_sf"/>
</dbReference>
<evidence type="ECO:0000256" key="5">
    <source>
        <dbReference type="ARBA" id="ARBA00022777"/>
    </source>
</evidence>
<evidence type="ECO:0000313" key="10">
    <source>
        <dbReference type="EMBL" id="MEO3691733.1"/>
    </source>
</evidence>
<keyword evidence="7" id="KW-0902">Two-component regulatory system</keyword>
<feature type="transmembrane region" description="Helical" evidence="8">
    <location>
        <begin position="34"/>
        <end position="50"/>
    </location>
</feature>
<dbReference type="PANTHER" id="PTHR43065">
    <property type="entry name" value="SENSOR HISTIDINE KINASE"/>
    <property type="match status" value="1"/>
</dbReference>
<dbReference type="InterPro" id="IPR003594">
    <property type="entry name" value="HATPase_dom"/>
</dbReference>
<evidence type="ECO:0000256" key="3">
    <source>
        <dbReference type="ARBA" id="ARBA00022679"/>
    </source>
</evidence>
<accession>A0ABV0G1W8</accession>
<evidence type="ECO:0000259" key="9">
    <source>
        <dbReference type="PROSITE" id="PS50109"/>
    </source>
</evidence>
<dbReference type="SUPFAM" id="SSF47384">
    <property type="entry name" value="Homodimeric domain of signal transducing histidine kinase"/>
    <property type="match status" value="1"/>
</dbReference>
<dbReference type="Pfam" id="PF02518">
    <property type="entry name" value="HATPase_c"/>
    <property type="match status" value="1"/>
</dbReference>
<dbReference type="InterPro" id="IPR005467">
    <property type="entry name" value="His_kinase_dom"/>
</dbReference>
<dbReference type="SUPFAM" id="SSF55874">
    <property type="entry name" value="ATPase domain of HSP90 chaperone/DNA topoisomerase II/histidine kinase"/>
    <property type="match status" value="1"/>
</dbReference>
<keyword evidence="5" id="KW-0418">Kinase</keyword>
<organism evidence="10 11">
    <name type="scientific">Roseateles paludis</name>
    <dbReference type="NCBI Taxonomy" id="3145238"/>
    <lineage>
        <taxon>Bacteria</taxon>
        <taxon>Pseudomonadati</taxon>
        <taxon>Pseudomonadota</taxon>
        <taxon>Betaproteobacteria</taxon>
        <taxon>Burkholderiales</taxon>
        <taxon>Sphaerotilaceae</taxon>
        <taxon>Roseateles</taxon>
    </lineage>
</organism>
<protein>
    <recommendedName>
        <fullName evidence="2">histidine kinase</fullName>
        <ecNumber evidence="2">2.7.13.3</ecNumber>
    </recommendedName>
</protein>
<dbReference type="PANTHER" id="PTHR43065:SF46">
    <property type="entry name" value="C4-DICARBOXYLATE TRANSPORT SENSOR PROTEIN DCTB"/>
    <property type="match status" value="1"/>
</dbReference>
<gene>
    <name evidence="10" type="ORF">ABDJ85_09650</name>
</gene>
<name>A0ABV0G1W8_9BURK</name>
<dbReference type="Proteomes" id="UP001495147">
    <property type="component" value="Unassembled WGS sequence"/>
</dbReference>
<dbReference type="InterPro" id="IPR036890">
    <property type="entry name" value="HATPase_C_sf"/>
</dbReference>
<evidence type="ECO:0000256" key="2">
    <source>
        <dbReference type="ARBA" id="ARBA00012438"/>
    </source>
</evidence>
<evidence type="ECO:0000256" key="1">
    <source>
        <dbReference type="ARBA" id="ARBA00000085"/>
    </source>
</evidence>
<comment type="catalytic activity">
    <reaction evidence="1">
        <text>ATP + protein L-histidine = ADP + protein N-phospho-L-histidine.</text>
        <dbReference type="EC" id="2.7.13.3"/>
    </reaction>
</comment>
<dbReference type="RefSeq" id="WP_347704547.1">
    <property type="nucleotide sequence ID" value="NZ_JBDPZD010000002.1"/>
</dbReference>
<feature type="transmembrane region" description="Helical" evidence="8">
    <location>
        <begin position="9"/>
        <end position="28"/>
    </location>
</feature>
<dbReference type="Gene3D" id="3.30.565.10">
    <property type="entry name" value="Histidine kinase-like ATPase, C-terminal domain"/>
    <property type="match status" value="1"/>
</dbReference>
<keyword evidence="11" id="KW-1185">Reference proteome</keyword>
<proteinExistence type="predicted"/>
<keyword evidence="6 10" id="KW-0067">ATP-binding</keyword>